<dbReference type="RefSeq" id="WP_220637057.1">
    <property type="nucleotide sequence ID" value="NZ_CAJQUM010000001.1"/>
</dbReference>
<dbReference type="Gene3D" id="1.25.40.10">
    <property type="entry name" value="Tetratricopeptide repeat domain"/>
    <property type="match status" value="1"/>
</dbReference>
<accession>A0A916N9Z9</accession>
<dbReference type="Proteomes" id="UP000742786">
    <property type="component" value="Unassembled WGS sequence"/>
</dbReference>
<name>A0A916N9Z9_9PROT</name>
<dbReference type="AlphaFoldDB" id="A0A916N9Z9"/>
<keyword evidence="2" id="KW-1185">Reference proteome</keyword>
<protein>
    <recommendedName>
        <fullName evidence="3">DUF924 domain-containing protein</fullName>
    </recommendedName>
</protein>
<evidence type="ECO:0000313" key="2">
    <source>
        <dbReference type="Proteomes" id="UP000742786"/>
    </source>
</evidence>
<reference evidence="1" key="1">
    <citation type="submission" date="2021-04" db="EMBL/GenBank/DDBJ databases">
        <authorList>
            <person name="Hornung B."/>
        </authorList>
    </citation>
    <scope>NUCLEOTIDE SEQUENCE</scope>
    <source>
        <strain evidence="1">G5G6</strain>
    </source>
</reference>
<evidence type="ECO:0000313" key="1">
    <source>
        <dbReference type="EMBL" id="CAG4885299.1"/>
    </source>
</evidence>
<dbReference type="Gene3D" id="1.20.58.320">
    <property type="entry name" value="TPR-like"/>
    <property type="match status" value="1"/>
</dbReference>
<dbReference type="SUPFAM" id="SSF48452">
    <property type="entry name" value="TPR-like"/>
    <property type="match status" value="1"/>
</dbReference>
<dbReference type="InterPro" id="IPR011990">
    <property type="entry name" value="TPR-like_helical_dom_sf"/>
</dbReference>
<sequence>MTNPESVLHFWFEEIQPAAWWKKDAAFDALIVQRFGAVLDSARAGELHAWRESAAGALAEIIVLDQFSRNIFRDSAAAFAQDTLALVLAQEALRRGLDMQLAEKQRHFLYMPYMHSESRAIHAEAVQLFTALGDASVLDFEMQHKAIIDRFGRYPHRNAVLGRVSTAEEIAFLATPGSSF</sequence>
<dbReference type="InterPro" id="IPR010323">
    <property type="entry name" value="DUF924"/>
</dbReference>
<organism evidence="1 2">
    <name type="scientific">Georgfuchsia toluolica</name>
    <dbReference type="NCBI Taxonomy" id="424218"/>
    <lineage>
        <taxon>Bacteria</taxon>
        <taxon>Pseudomonadati</taxon>
        <taxon>Pseudomonadota</taxon>
        <taxon>Betaproteobacteria</taxon>
        <taxon>Nitrosomonadales</taxon>
        <taxon>Sterolibacteriaceae</taxon>
        <taxon>Georgfuchsia</taxon>
    </lineage>
</organism>
<evidence type="ECO:0008006" key="3">
    <source>
        <dbReference type="Google" id="ProtNLM"/>
    </source>
</evidence>
<dbReference type="EMBL" id="CAJQUM010000001">
    <property type="protein sequence ID" value="CAG4885299.1"/>
    <property type="molecule type" value="Genomic_DNA"/>
</dbReference>
<comment type="caution">
    <text evidence="1">The sequence shown here is derived from an EMBL/GenBank/DDBJ whole genome shotgun (WGS) entry which is preliminary data.</text>
</comment>
<dbReference type="Pfam" id="PF06041">
    <property type="entry name" value="DUF924"/>
    <property type="match status" value="1"/>
</dbReference>
<proteinExistence type="predicted"/>
<gene>
    <name evidence="1" type="ORF">GTOL_13182</name>
</gene>